<dbReference type="InterPro" id="IPR003593">
    <property type="entry name" value="AAA+_ATPase"/>
</dbReference>
<protein>
    <submittedName>
        <fullName evidence="10">Flagellum-specific ATP synthase</fullName>
    </submittedName>
</protein>
<evidence type="ECO:0000256" key="2">
    <source>
        <dbReference type="ARBA" id="ARBA00022448"/>
    </source>
</evidence>
<dbReference type="InterPro" id="IPR001763">
    <property type="entry name" value="Rhodanese-like_dom"/>
</dbReference>
<evidence type="ECO:0000259" key="9">
    <source>
        <dbReference type="PROSITE" id="PS50206"/>
    </source>
</evidence>
<evidence type="ECO:0000256" key="8">
    <source>
        <dbReference type="SAM" id="MobiDB-lite"/>
    </source>
</evidence>
<evidence type="ECO:0000256" key="3">
    <source>
        <dbReference type="ARBA" id="ARBA00022490"/>
    </source>
</evidence>
<dbReference type="EMBL" id="FOEP01000011">
    <property type="protein sequence ID" value="SEQ70990.1"/>
    <property type="molecule type" value="Genomic_DNA"/>
</dbReference>
<comment type="subcellular location">
    <subcellularLocation>
        <location evidence="1">Cytoplasm</location>
    </subcellularLocation>
</comment>
<evidence type="ECO:0000313" key="10">
    <source>
        <dbReference type="EMBL" id="SEQ70990.1"/>
    </source>
</evidence>
<evidence type="ECO:0000256" key="4">
    <source>
        <dbReference type="ARBA" id="ARBA00022741"/>
    </source>
</evidence>
<keyword evidence="2" id="KW-0813">Transport</keyword>
<feature type="region of interest" description="Disordered" evidence="8">
    <location>
        <begin position="117"/>
        <end position="137"/>
    </location>
</feature>
<gene>
    <name evidence="10" type="ORF">SAMN04488092_11196</name>
</gene>
<dbReference type="InterPro" id="IPR040627">
    <property type="entry name" value="T3SS_ATPase_C"/>
</dbReference>
<dbReference type="GO" id="GO:0016887">
    <property type="term" value="F:ATP hydrolysis activity"/>
    <property type="evidence" value="ECO:0007669"/>
    <property type="project" value="InterPro"/>
</dbReference>
<organism evidence="10 11">
    <name type="scientific">Thalassovita taeanensis</name>
    <dbReference type="NCBI Taxonomy" id="657014"/>
    <lineage>
        <taxon>Bacteria</taxon>
        <taxon>Pseudomonadati</taxon>
        <taxon>Pseudomonadota</taxon>
        <taxon>Alphaproteobacteria</taxon>
        <taxon>Rhodobacterales</taxon>
        <taxon>Roseobacteraceae</taxon>
        <taxon>Thalassovita</taxon>
    </lineage>
</organism>
<keyword evidence="4" id="KW-0547">Nucleotide-binding</keyword>
<keyword evidence="7" id="KW-1278">Translocase</keyword>
<accession>A0A1H9I8W1</accession>
<dbReference type="RefSeq" id="WP_175545337.1">
    <property type="nucleotide sequence ID" value="NZ_FOEP01000011.1"/>
</dbReference>
<dbReference type="AlphaFoldDB" id="A0A1H9I8W1"/>
<dbReference type="GO" id="GO:0030254">
    <property type="term" value="P:protein secretion by the type III secretion system"/>
    <property type="evidence" value="ECO:0007669"/>
    <property type="project" value="InterPro"/>
</dbReference>
<dbReference type="CDD" id="cd01136">
    <property type="entry name" value="ATPase_flagellum-secretory_path_III"/>
    <property type="match status" value="1"/>
</dbReference>
<sequence>MYQPDMICLQAEISTLKAVHRLGRVSEVQAGLVYVRGLQDDARMGDQLRLSRKTGGDLSGEVVRLLETGVVMLPNAACEGVSLNDPVALCDNIGIAPSPGWIGRVIDPYGKPLDGRPLLRGPMSRPLQSDPPPAAERRAMGGRLETGMAVFNTMLPIVRGQRIGLFAGSGVGKSSLLAHLARHLQADVVVIALVGERGRELRDFIENVLGPEGMARAVVVAATSDQSPLVRRRCAWTAMAVAEYFREQGRHVLFLADSITRFAEAHREVAVAAGEAPALRGYPPSTAHMIMSLCERAGPGAGQSGDITAVLSVLVAGSDMDEPIADILRGVLDGHVILDRQIAERGRYPAIDLLRSVSRSLPAAASDAENGQISEARRLLGAYDQSEMMIRAGLYSEGSDALLDRAVSVWPDLDAFLAQSETETSASSFSRLELILRRARAARPSTIPGGDAHAAKIGTAQRNQAHGAAVTRSSLPRR</sequence>
<dbReference type="InterPro" id="IPR050053">
    <property type="entry name" value="ATPase_alpha/beta_chains"/>
</dbReference>
<dbReference type="InterPro" id="IPR005714">
    <property type="entry name" value="ATPase_T3SS_FliI/YscN"/>
</dbReference>
<dbReference type="PANTHER" id="PTHR15184">
    <property type="entry name" value="ATP SYNTHASE"/>
    <property type="match status" value="1"/>
</dbReference>
<dbReference type="SMART" id="SM00382">
    <property type="entry name" value="AAA"/>
    <property type="match status" value="1"/>
</dbReference>
<proteinExistence type="predicted"/>
<dbReference type="InterPro" id="IPR027417">
    <property type="entry name" value="P-loop_NTPase"/>
</dbReference>
<dbReference type="GO" id="GO:0005524">
    <property type="term" value="F:ATP binding"/>
    <property type="evidence" value="ECO:0007669"/>
    <property type="project" value="UniProtKB-KW"/>
</dbReference>
<dbReference type="Proteomes" id="UP000198634">
    <property type="component" value="Unassembled WGS sequence"/>
</dbReference>
<keyword evidence="3" id="KW-0963">Cytoplasm</keyword>
<dbReference type="FunFam" id="3.40.50.12240:FF:000002">
    <property type="entry name" value="Flagellum-specific ATP synthase FliI"/>
    <property type="match status" value="1"/>
</dbReference>
<dbReference type="Gene3D" id="3.40.50.12240">
    <property type="match status" value="1"/>
</dbReference>
<dbReference type="SUPFAM" id="SSF52540">
    <property type="entry name" value="P-loop containing nucleoside triphosphate hydrolases"/>
    <property type="match status" value="1"/>
</dbReference>
<keyword evidence="11" id="KW-1185">Reference proteome</keyword>
<dbReference type="PROSITE" id="PS50206">
    <property type="entry name" value="RHODANESE_3"/>
    <property type="match status" value="1"/>
</dbReference>
<dbReference type="GO" id="GO:0005737">
    <property type="term" value="C:cytoplasm"/>
    <property type="evidence" value="ECO:0007669"/>
    <property type="project" value="UniProtKB-SubCell"/>
</dbReference>
<dbReference type="Pfam" id="PF18269">
    <property type="entry name" value="T3SS_ATPase_C"/>
    <property type="match status" value="1"/>
</dbReference>
<name>A0A1H9I8W1_9RHOB</name>
<dbReference type="STRING" id="657014.SAMN04488092_11196"/>
<evidence type="ECO:0000256" key="6">
    <source>
        <dbReference type="ARBA" id="ARBA00022927"/>
    </source>
</evidence>
<feature type="domain" description="Rhodanese" evidence="9">
    <location>
        <begin position="232"/>
        <end position="271"/>
    </location>
</feature>
<keyword evidence="5" id="KW-0067">ATP-binding</keyword>
<dbReference type="Pfam" id="PF00006">
    <property type="entry name" value="ATP-synt_ab"/>
    <property type="match status" value="1"/>
</dbReference>
<dbReference type="InterPro" id="IPR000194">
    <property type="entry name" value="ATPase_F1/V1/A1_a/bsu_nucl-bd"/>
</dbReference>
<dbReference type="GO" id="GO:0046933">
    <property type="term" value="F:proton-transporting ATP synthase activity, rotational mechanism"/>
    <property type="evidence" value="ECO:0007669"/>
    <property type="project" value="TreeGrafter"/>
</dbReference>
<keyword evidence="6" id="KW-0653">Protein transport</keyword>
<dbReference type="PANTHER" id="PTHR15184:SF9">
    <property type="entry name" value="SPI-1 TYPE 3 SECRETION SYSTEM ATPASE"/>
    <property type="match status" value="1"/>
</dbReference>
<dbReference type="GO" id="GO:0030257">
    <property type="term" value="C:type III protein secretion system complex"/>
    <property type="evidence" value="ECO:0007669"/>
    <property type="project" value="InterPro"/>
</dbReference>
<evidence type="ECO:0000256" key="5">
    <source>
        <dbReference type="ARBA" id="ARBA00022840"/>
    </source>
</evidence>
<dbReference type="NCBIfam" id="TIGR01026">
    <property type="entry name" value="fliI_yscN"/>
    <property type="match status" value="1"/>
</dbReference>
<reference evidence="10 11" key="1">
    <citation type="submission" date="2016-10" db="EMBL/GenBank/DDBJ databases">
        <authorList>
            <person name="de Groot N.N."/>
        </authorList>
    </citation>
    <scope>NUCLEOTIDE SEQUENCE [LARGE SCALE GENOMIC DNA]</scope>
    <source>
        <strain evidence="10 11">DSM 22007</strain>
    </source>
</reference>
<evidence type="ECO:0000256" key="7">
    <source>
        <dbReference type="ARBA" id="ARBA00022967"/>
    </source>
</evidence>
<evidence type="ECO:0000313" key="11">
    <source>
        <dbReference type="Proteomes" id="UP000198634"/>
    </source>
</evidence>
<evidence type="ECO:0000256" key="1">
    <source>
        <dbReference type="ARBA" id="ARBA00004496"/>
    </source>
</evidence>